<reference evidence="1" key="1">
    <citation type="journal article" date="2014" name="Int. J. Syst. Evol. Microbiol.">
        <title>Complete genome sequence of Corynebacterium casei LMG S-19264T (=DSM 44701T), isolated from a smear-ripened cheese.</title>
        <authorList>
            <consortium name="US DOE Joint Genome Institute (JGI-PGF)"/>
            <person name="Walter F."/>
            <person name="Albersmeier A."/>
            <person name="Kalinowski J."/>
            <person name="Ruckert C."/>
        </authorList>
    </citation>
    <scope>NUCLEOTIDE SEQUENCE</scope>
    <source>
        <strain evidence="1">CGMCC 4.5737</strain>
    </source>
</reference>
<evidence type="ECO:0008006" key="3">
    <source>
        <dbReference type="Google" id="ProtNLM"/>
    </source>
</evidence>
<keyword evidence="2" id="KW-1185">Reference proteome</keyword>
<protein>
    <recommendedName>
        <fullName evidence="3">Erythromycin esterase</fullName>
    </recommendedName>
</protein>
<dbReference type="AlphaFoldDB" id="A0A8J3FX08"/>
<dbReference type="PANTHER" id="PTHR31299">
    <property type="entry name" value="ESTERASE, PUTATIVE (AFU_ORTHOLOGUE AFUA_1G05850)-RELATED"/>
    <property type="match status" value="1"/>
</dbReference>
<dbReference type="PANTHER" id="PTHR31299:SF0">
    <property type="entry name" value="ESTERASE, PUTATIVE (AFU_ORTHOLOGUE AFUA_1G05850)-RELATED"/>
    <property type="match status" value="1"/>
</dbReference>
<gene>
    <name evidence="1" type="ORF">GCM10012275_31330</name>
</gene>
<dbReference type="EMBL" id="BMMK01000013">
    <property type="protein sequence ID" value="GGM57854.1"/>
    <property type="molecule type" value="Genomic_DNA"/>
</dbReference>
<dbReference type="RefSeq" id="WP_189058314.1">
    <property type="nucleotide sequence ID" value="NZ_BMMK01000013.1"/>
</dbReference>
<dbReference type="CDD" id="cd14728">
    <property type="entry name" value="Ere-like"/>
    <property type="match status" value="1"/>
</dbReference>
<dbReference type="Pfam" id="PF05139">
    <property type="entry name" value="Erythro_esteras"/>
    <property type="match status" value="1"/>
</dbReference>
<sequence length="430" mass="46380">MTAYTSSGSAALADYFRKRADVLRTLDPDAPLDDLEPLREIVGDARVVAVGEGAHFVHEFGLAHARVLRFLAERCGFTVLAMEFGFSEGFALDSWLSGGGAESDLAELSGALSLGLAGELLRWLRRYNRTGSRPVRFVGVDIPTSVAIHHDLVPVSDYLSVVDPDALPTLETARGIADRIASGSAVVGALSWFEHEPAEQDALTASLARLLLRMRALEPLYVSRSDQNSYDLALRQMEAACHTDYMYKAMHGIFSGNHVPGDTSVRDRYMADSLSWHLDRLEPGTRVVLVAHTNHIQKTPVSFGDITALPMGHHLDRMLGEDYCALALTHTSDTVPEMHFPDETSEVGFTVAPVNVATPEPGSVEAGLIDAGLGGDITLTNLRDAPRDATASVALNSIRTQSAAMVTPVPEAFDAVLSSPVANMDETVKF</sequence>
<dbReference type="Gene3D" id="1.20.1440.30">
    <property type="entry name" value="Biosynthetic Protein domain"/>
    <property type="match status" value="1"/>
</dbReference>
<dbReference type="SUPFAM" id="SSF159501">
    <property type="entry name" value="EreA/ChaN-like"/>
    <property type="match status" value="1"/>
</dbReference>
<dbReference type="InterPro" id="IPR052036">
    <property type="entry name" value="Hydrolase/PRTase-associated"/>
</dbReference>
<dbReference type="InterPro" id="IPR016273">
    <property type="entry name" value="Emycin_Estase_proteobac"/>
</dbReference>
<name>A0A8J3FX08_9PSEU</name>
<evidence type="ECO:0000313" key="2">
    <source>
        <dbReference type="Proteomes" id="UP000637578"/>
    </source>
</evidence>
<reference evidence="1" key="2">
    <citation type="submission" date="2020-09" db="EMBL/GenBank/DDBJ databases">
        <authorList>
            <person name="Sun Q."/>
            <person name="Zhou Y."/>
        </authorList>
    </citation>
    <scope>NUCLEOTIDE SEQUENCE</scope>
    <source>
        <strain evidence="1">CGMCC 4.5737</strain>
    </source>
</reference>
<dbReference type="Gene3D" id="3.40.1660.10">
    <property type="entry name" value="EreA-like (biosynthetic domain)"/>
    <property type="match status" value="1"/>
</dbReference>
<organism evidence="1 2">
    <name type="scientific">Longimycelium tulufanense</name>
    <dbReference type="NCBI Taxonomy" id="907463"/>
    <lineage>
        <taxon>Bacteria</taxon>
        <taxon>Bacillati</taxon>
        <taxon>Actinomycetota</taxon>
        <taxon>Actinomycetes</taxon>
        <taxon>Pseudonocardiales</taxon>
        <taxon>Pseudonocardiaceae</taxon>
        <taxon>Longimycelium</taxon>
    </lineage>
</organism>
<dbReference type="Gene3D" id="3.30.1870.10">
    <property type="entry name" value="EreA-like, domain 2"/>
    <property type="match status" value="1"/>
</dbReference>
<dbReference type="GO" id="GO:0046677">
    <property type="term" value="P:response to antibiotic"/>
    <property type="evidence" value="ECO:0007669"/>
    <property type="project" value="InterPro"/>
</dbReference>
<dbReference type="PIRSF" id="PIRSF000880">
    <property type="entry name" value="Eryth_est"/>
    <property type="match status" value="1"/>
</dbReference>
<comment type="caution">
    <text evidence="1">The sequence shown here is derived from an EMBL/GenBank/DDBJ whole genome shotgun (WGS) entry which is preliminary data.</text>
</comment>
<dbReference type="Proteomes" id="UP000637578">
    <property type="component" value="Unassembled WGS sequence"/>
</dbReference>
<accession>A0A8J3FX08</accession>
<dbReference type="InterPro" id="IPR007815">
    <property type="entry name" value="Emycin_Estase"/>
</dbReference>
<evidence type="ECO:0000313" key="1">
    <source>
        <dbReference type="EMBL" id="GGM57854.1"/>
    </source>
</evidence>
<proteinExistence type="predicted"/>